<dbReference type="NCBIfam" id="NF041110">
    <property type="entry name" value="HPE1_fam_CxxC"/>
    <property type="match status" value="1"/>
</dbReference>
<feature type="region of interest" description="Disordered" evidence="1">
    <location>
        <begin position="117"/>
        <end position="176"/>
    </location>
</feature>
<evidence type="ECO:0000313" key="3">
    <source>
        <dbReference type="EMBL" id="TWF57264.1"/>
    </source>
</evidence>
<dbReference type="Proteomes" id="UP000320653">
    <property type="component" value="Unassembled WGS sequence"/>
</dbReference>
<gene>
    <name evidence="3" type="ORF">FHW37_102907</name>
</gene>
<reference evidence="3 4" key="1">
    <citation type="submission" date="2019-06" db="EMBL/GenBank/DDBJ databases">
        <title>Sorghum-associated microbial communities from plants grown in Nebraska, USA.</title>
        <authorList>
            <person name="Schachtman D."/>
        </authorList>
    </citation>
    <scope>NUCLEOTIDE SEQUENCE [LARGE SCALE GENOMIC DNA]</scope>
    <source>
        <strain evidence="3 4">1225</strain>
    </source>
</reference>
<protein>
    <recommendedName>
        <fullName evidence="5">Copper chaperone NosL</fullName>
    </recommendedName>
</protein>
<feature type="compositionally biased region" description="Low complexity" evidence="1">
    <location>
        <begin position="145"/>
        <end position="159"/>
    </location>
</feature>
<keyword evidence="4" id="KW-1185">Reference proteome</keyword>
<evidence type="ECO:0000256" key="1">
    <source>
        <dbReference type="SAM" id="MobiDB-lite"/>
    </source>
</evidence>
<evidence type="ECO:0000256" key="2">
    <source>
        <dbReference type="SAM" id="SignalP"/>
    </source>
</evidence>
<accession>A0A561R3S3</accession>
<dbReference type="EMBL" id="VIWP01000002">
    <property type="protein sequence ID" value="TWF57264.1"/>
    <property type="molecule type" value="Genomic_DNA"/>
</dbReference>
<feature type="signal peptide" evidence="2">
    <location>
        <begin position="1"/>
        <end position="25"/>
    </location>
</feature>
<feature type="chain" id="PRO_5021913510" description="Copper chaperone NosL" evidence="2">
    <location>
        <begin position="26"/>
        <end position="176"/>
    </location>
</feature>
<dbReference type="AlphaFoldDB" id="A0A561R3S3"/>
<evidence type="ECO:0008006" key="5">
    <source>
        <dbReference type="Google" id="ProtNLM"/>
    </source>
</evidence>
<organism evidence="3 4">
    <name type="scientific">Neorhizobium alkalisoli</name>
    <dbReference type="NCBI Taxonomy" id="528178"/>
    <lineage>
        <taxon>Bacteria</taxon>
        <taxon>Pseudomonadati</taxon>
        <taxon>Pseudomonadota</taxon>
        <taxon>Alphaproteobacteria</taxon>
        <taxon>Hyphomicrobiales</taxon>
        <taxon>Rhizobiaceae</taxon>
        <taxon>Rhizobium/Agrobacterium group</taxon>
        <taxon>Neorhizobium</taxon>
    </lineage>
</organism>
<evidence type="ECO:0000313" key="4">
    <source>
        <dbReference type="Proteomes" id="UP000320653"/>
    </source>
</evidence>
<keyword evidence="2" id="KW-0732">Signal</keyword>
<feature type="compositionally biased region" description="Polar residues" evidence="1">
    <location>
        <begin position="117"/>
        <end position="128"/>
    </location>
</feature>
<sequence length="176" mass="18113">MRPFLTMTVSVAVSALTLASGSAWASSIVTISGPQPPSHSIITKHCSDCSGAVAETASSYKVPTLEPGTQRTEIVEIDGEKKLARTEAWLGGSPVVFVSKVPAWMEKGKIAATVNVESGKSTESSIAGTSGDGVDIDATTSAVSAAEQAPAPQPQEQAAGTPFNPEAFDLRPSKLQ</sequence>
<dbReference type="InterPro" id="IPR049748">
    <property type="entry name" value="HPE1-like_N_CxxC"/>
</dbReference>
<comment type="caution">
    <text evidence="3">The sequence shown here is derived from an EMBL/GenBank/DDBJ whole genome shotgun (WGS) entry which is preliminary data.</text>
</comment>
<proteinExistence type="predicted"/>
<name>A0A561R3S3_9HYPH</name>